<dbReference type="RefSeq" id="WP_226933620.1">
    <property type="nucleotide sequence ID" value="NZ_JACDXX010000001.1"/>
</dbReference>
<protein>
    <submittedName>
        <fullName evidence="2">Uncharacterized protein</fullName>
    </submittedName>
</protein>
<keyword evidence="3" id="KW-1185">Reference proteome</keyword>
<organism evidence="2 3">
    <name type="scientific">Pseudogemmobacter faecipullorum</name>
    <dbReference type="NCBI Taxonomy" id="2755041"/>
    <lineage>
        <taxon>Bacteria</taxon>
        <taxon>Pseudomonadati</taxon>
        <taxon>Pseudomonadota</taxon>
        <taxon>Alphaproteobacteria</taxon>
        <taxon>Rhodobacterales</taxon>
        <taxon>Paracoccaceae</taxon>
        <taxon>Pseudogemmobacter</taxon>
    </lineage>
</organism>
<feature type="compositionally biased region" description="Low complexity" evidence="1">
    <location>
        <begin position="122"/>
        <end position="138"/>
    </location>
</feature>
<dbReference type="Proteomes" id="UP001198571">
    <property type="component" value="Unassembled WGS sequence"/>
</dbReference>
<sequence>MIEIFTTVAGDSNSTARVFSNDIRIGKPSDVHFGSGAAGIAFYEKSGADLKVTLLDGQEVMIRDFFVIGEAGQYSRLRDGGASGDIEVTGLIAPEPYVPPGVTQTATTDSVLPEADSVSTGALSDPEALPAPAAAAAAGDGGGAAPASTVPQGAASSAANTFGGISFDQIAFGLSMLPAAGLILRSDKHDEVPPAGTLHLPGPAAGDDIAADGDAAAGPGAGADADTSADSGAGTDAEGDHAAAAGDAPMAADLAALIQSIVSGDSAGSAMDDQPVTLFGADFAGTESPSFGGADPLHALFDPMHFISIEG</sequence>
<reference evidence="2 3" key="1">
    <citation type="submission" date="2020-07" db="EMBL/GenBank/DDBJ databases">
        <title>Pseudogemmobacter sp. nov., isolated from poultry manure in Taiwan.</title>
        <authorList>
            <person name="Lin S.-Y."/>
            <person name="Tang Y.-S."/>
            <person name="Young C.-C."/>
        </authorList>
    </citation>
    <scope>NUCLEOTIDE SEQUENCE [LARGE SCALE GENOMIC DNA]</scope>
    <source>
        <strain evidence="2 3">CC-YST710</strain>
    </source>
</reference>
<evidence type="ECO:0000313" key="3">
    <source>
        <dbReference type="Proteomes" id="UP001198571"/>
    </source>
</evidence>
<feature type="region of interest" description="Disordered" evidence="1">
    <location>
        <begin position="97"/>
        <end position="155"/>
    </location>
</feature>
<evidence type="ECO:0000256" key="1">
    <source>
        <dbReference type="SAM" id="MobiDB-lite"/>
    </source>
</evidence>
<comment type="caution">
    <text evidence="2">The sequence shown here is derived from an EMBL/GenBank/DDBJ whole genome shotgun (WGS) entry which is preliminary data.</text>
</comment>
<feature type="region of interest" description="Disordered" evidence="1">
    <location>
        <begin position="193"/>
        <end position="243"/>
    </location>
</feature>
<dbReference type="EMBL" id="JACDXX010000001">
    <property type="protein sequence ID" value="MCB5408733.1"/>
    <property type="molecule type" value="Genomic_DNA"/>
</dbReference>
<name>A0ABS8CHR8_9RHOB</name>
<feature type="compositionally biased region" description="Low complexity" evidence="1">
    <location>
        <begin position="202"/>
        <end position="243"/>
    </location>
</feature>
<gene>
    <name evidence="2" type="ORF">H0485_01755</name>
</gene>
<proteinExistence type="predicted"/>
<evidence type="ECO:0000313" key="2">
    <source>
        <dbReference type="EMBL" id="MCB5408733.1"/>
    </source>
</evidence>
<accession>A0ABS8CHR8</accession>